<dbReference type="PANTHER" id="PTHR11059">
    <property type="entry name" value="DNA REPAIR PROTEIN RECN"/>
    <property type="match status" value="1"/>
</dbReference>
<evidence type="ECO:0000256" key="9">
    <source>
        <dbReference type="PIRNR" id="PIRNR003128"/>
    </source>
</evidence>
<comment type="function">
    <text evidence="1 9">May be involved in recombinational repair of damaged DNA.</text>
</comment>
<evidence type="ECO:0000313" key="15">
    <source>
        <dbReference type="Proteomes" id="UP000439591"/>
    </source>
</evidence>
<dbReference type="Pfam" id="PF02463">
    <property type="entry name" value="SMC_N"/>
    <property type="match status" value="1"/>
</dbReference>
<keyword evidence="6" id="KW-0067">ATP-binding</keyword>
<dbReference type="AlphaFoldDB" id="A0A5S9N5D3"/>
<feature type="coiled-coil region" evidence="10">
    <location>
        <begin position="325"/>
        <end position="355"/>
    </location>
</feature>
<keyword evidence="14" id="KW-1185">Reference proteome</keyword>
<dbReference type="GO" id="GO:0006281">
    <property type="term" value="P:DNA repair"/>
    <property type="evidence" value="ECO:0007669"/>
    <property type="project" value="UniProtKB-KW"/>
</dbReference>
<dbReference type="Proteomes" id="UP000439591">
    <property type="component" value="Unassembled WGS sequence"/>
</dbReference>
<proteinExistence type="inferred from homology"/>
<comment type="similarity">
    <text evidence="2 9">Belongs to the RecN family.</text>
</comment>
<feature type="coiled-coil region" evidence="10">
    <location>
        <begin position="166"/>
        <end position="227"/>
    </location>
</feature>
<evidence type="ECO:0000313" key="12">
    <source>
        <dbReference type="EMBL" id="CAA0081494.1"/>
    </source>
</evidence>
<feature type="domain" description="RecF/RecN/SMC N-terminal" evidence="11">
    <location>
        <begin position="3"/>
        <end position="508"/>
    </location>
</feature>
<dbReference type="CDD" id="cd03241">
    <property type="entry name" value="ABC_RecN"/>
    <property type="match status" value="2"/>
</dbReference>
<evidence type="ECO:0000313" key="13">
    <source>
        <dbReference type="EMBL" id="CAA0084973.1"/>
    </source>
</evidence>
<dbReference type="GO" id="GO:0005524">
    <property type="term" value="F:ATP binding"/>
    <property type="evidence" value="ECO:0007669"/>
    <property type="project" value="UniProtKB-KW"/>
</dbReference>
<evidence type="ECO:0000256" key="2">
    <source>
        <dbReference type="ARBA" id="ARBA00009441"/>
    </source>
</evidence>
<evidence type="ECO:0000256" key="8">
    <source>
        <dbReference type="ARBA" id="ARBA00033408"/>
    </source>
</evidence>
<accession>A0A5S9N5D3</accession>
<dbReference type="GO" id="GO:0006310">
    <property type="term" value="P:DNA recombination"/>
    <property type="evidence" value="ECO:0007669"/>
    <property type="project" value="InterPro"/>
</dbReference>
<dbReference type="InterPro" id="IPR004604">
    <property type="entry name" value="DNA_recomb/repair_RecN"/>
</dbReference>
<feature type="coiled-coil region" evidence="10">
    <location>
        <begin position="262"/>
        <end position="293"/>
    </location>
</feature>
<organism evidence="13 15">
    <name type="scientific">Zhongshania aliphaticivorans</name>
    <dbReference type="NCBI Taxonomy" id="1470434"/>
    <lineage>
        <taxon>Bacteria</taxon>
        <taxon>Pseudomonadati</taxon>
        <taxon>Pseudomonadota</taxon>
        <taxon>Gammaproteobacteria</taxon>
        <taxon>Cellvibrionales</taxon>
        <taxon>Spongiibacteraceae</taxon>
        <taxon>Zhongshania</taxon>
    </lineage>
</organism>
<dbReference type="NCBIfam" id="NF008121">
    <property type="entry name" value="PRK10869.1"/>
    <property type="match status" value="1"/>
</dbReference>
<dbReference type="PANTHER" id="PTHR11059:SF0">
    <property type="entry name" value="DNA REPAIR PROTEIN RECN"/>
    <property type="match status" value="1"/>
</dbReference>
<evidence type="ECO:0000256" key="3">
    <source>
        <dbReference type="ARBA" id="ARBA00021315"/>
    </source>
</evidence>
<dbReference type="SUPFAM" id="SSF52540">
    <property type="entry name" value="P-loop containing nucleoside triphosphate hydrolases"/>
    <property type="match status" value="2"/>
</dbReference>
<dbReference type="FunFam" id="3.40.50.300:FF:000319">
    <property type="entry name" value="DNA repair protein RecN"/>
    <property type="match status" value="1"/>
</dbReference>
<dbReference type="GO" id="GO:0043590">
    <property type="term" value="C:bacterial nucleoid"/>
    <property type="evidence" value="ECO:0007669"/>
    <property type="project" value="TreeGrafter"/>
</dbReference>
<name>A0A5S9N5D3_9GAMM</name>
<gene>
    <name evidence="13" type="primary">recN</name>
    <name evidence="12" type="ORF">IHBHHGIJ_00316</name>
    <name evidence="13" type="ORF">KFEGEMFD_00834</name>
</gene>
<dbReference type="InterPro" id="IPR027417">
    <property type="entry name" value="P-loop_NTPase"/>
</dbReference>
<dbReference type="GO" id="GO:0009432">
    <property type="term" value="P:SOS response"/>
    <property type="evidence" value="ECO:0007669"/>
    <property type="project" value="TreeGrafter"/>
</dbReference>
<dbReference type="InterPro" id="IPR003395">
    <property type="entry name" value="RecF/RecN/SMC_N"/>
</dbReference>
<evidence type="ECO:0000256" key="1">
    <source>
        <dbReference type="ARBA" id="ARBA00003618"/>
    </source>
</evidence>
<evidence type="ECO:0000256" key="4">
    <source>
        <dbReference type="ARBA" id="ARBA00022741"/>
    </source>
</evidence>
<evidence type="ECO:0000256" key="10">
    <source>
        <dbReference type="SAM" id="Coils"/>
    </source>
</evidence>
<dbReference type="Proteomes" id="UP000435877">
    <property type="component" value="Unassembled WGS sequence"/>
</dbReference>
<dbReference type="NCBIfam" id="TIGR00634">
    <property type="entry name" value="recN"/>
    <property type="match status" value="1"/>
</dbReference>
<keyword evidence="5 9" id="KW-0227">DNA damage</keyword>
<dbReference type="PIRSF" id="PIRSF003128">
    <property type="entry name" value="RecN"/>
    <property type="match status" value="1"/>
</dbReference>
<evidence type="ECO:0000256" key="7">
    <source>
        <dbReference type="ARBA" id="ARBA00023204"/>
    </source>
</evidence>
<sequence length="555" mass="61193">MLSNLNISNYAITEHLDIELKAGMTVLTGETGAGKSIMLDALGLALGDRADSNIVRNGSDRADIHALFDISDIPAAHKWLEERDLDDSNECMLRRVITADGRSRAYINGQPATLQDIRGLGSLLIDIHSQHAHQSLLKKSYQRELLDAYAGTTELAKQVNEHCQHYQRSTKTLAELEANLAEQNAQEQLLRYQLEELHRLDLKPGEVDELENLQKQLANAEQILTANHHSLNLCREGEVNAMGIIHQALSSLQSSQHQSNSQNNAAQLLESARIQIEEAASELQRVIDDTELDPERLTEVETRLDAIYQTARKHRIQADDLPDLQNTLEQQLEALNASDEKIEQLSKEQDQALKAYLTTSTSLSKKREKAAKLMKQGIEKQLQALAMKHCEIEFAMHPLSHDEPHSHGQEDIEILISTNPTTAKGPLSKIASGGELSRISLAIQVITAQVAAIPTVVFDEIDVGIGGATAEIVGQLLNALGKRSQVLCVTHQPQVASQGDHHIKVQKVGSKAKLTTSLEPLEENQKIEEIARMLGGIAITENTLAHAKEMLGTQH</sequence>
<dbReference type="Gene3D" id="3.40.50.300">
    <property type="entry name" value="P-loop containing nucleotide triphosphate hydrolases"/>
    <property type="match status" value="2"/>
</dbReference>
<dbReference type="FunFam" id="3.40.50.300:FF:000356">
    <property type="entry name" value="DNA repair protein RecN"/>
    <property type="match status" value="1"/>
</dbReference>
<evidence type="ECO:0000256" key="5">
    <source>
        <dbReference type="ARBA" id="ARBA00022763"/>
    </source>
</evidence>
<keyword evidence="4" id="KW-0547">Nucleotide-binding</keyword>
<dbReference type="OrthoDB" id="9806954at2"/>
<dbReference type="EMBL" id="CACSIK010000001">
    <property type="protein sequence ID" value="CAA0081494.1"/>
    <property type="molecule type" value="Genomic_DNA"/>
</dbReference>
<protein>
    <recommendedName>
        <fullName evidence="3 9">DNA repair protein RecN</fullName>
    </recommendedName>
    <alternativeName>
        <fullName evidence="8 9">Recombination protein N</fullName>
    </alternativeName>
</protein>
<evidence type="ECO:0000259" key="11">
    <source>
        <dbReference type="Pfam" id="PF02463"/>
    </source>
</evidence>
<keyword evidence="10" id="KW-0175">Coiled coil</keyword>
<evidence type="ECO:0000313" key="14">
    <source>
        <dbReference type="Proteomes" id="UP000435877"/>
    </source>
</evidence>
<reference evidence="14 15" key="1">
    <citation type="submission" date="2019-11" db="EMBL/GenBank/DDBJ databases">
        <authorList>
            <person name="Holert J."/>
        </authorList>
    </citation>
    <scope>NUCLEOTIDE SEQUENCE [LARGE SCALE GENOMIC DNA]</scope>
    <source>
        <strain evidence="13">BC3_2A</strain>
        <strain evidence="12">SB11_1A</strain>
    </source>
</reference>
<evidence type="ECO:0000256" key="6">
    <source>
        <dbReference type="ARBA" id="ARBA00022840"/>
    </source>
</evidence>
<keyword evidence="7 9" id="KW-0234">DNA repair</keyword>
<dbReference type="EMBL" id="CACSIM010000001">
    <property type="protein sequence ID" value="CAA0084973.1"/>
    <property type="molecule type" value="Genomic_DNA"/>
</dbReference>
<dbReference type="RefSeq" id="WP_159267019.1">
    <property type="nucleotide sequence ID" value="NZ_CACSIK010000001.1"/>
</dbReference>